<accession>A0A3M2M7Y4</accession>
<dbReference type="EMBL" id="RFFG01000017">
    <property type="protein sequence ID" value="RMI44665.1"/>
    <property type="molecule type" value="Genomic_DNA"/>
</dbReference>
<protein>
    <submittedName>
        <fullName evidence="2">DUF397 domain-containing protein</fullName>
    </submittedName>
</protein>
<organism evidence="2 3">
    <name type="scientific">Actinomadura harenae</name>
    <dbReference type="NCBI Taxonomy" id="2483351"/>
    <lineage>
        <taxon>Bacteria</taxon>
        <taxon>Bacillati</taxon>
        <taxon>Actinomycetota</taxon>
        <taxon>Actinomycetes</taxon>
        <taxon>Streptosporangiales</taxon>
        <taxon>Thermomonosporaceae</taxon>
        <taxon>Actinomadura</taxon>
    </lineage>
</organism>
<proteinExistence type="predicted"/>
<dbReference type="OrthoDB" id="3431830at2"/>
<feature type="domain" description="DUF397" evidence="1">
    <location>
        <begin position="9"/>
        <end position="61"/>
    </location>
</feature>
<dbReference type="RefSeq" id="WP_122194417.1">
    <property type="nucleotide sequence ID" value="NZ_JBHSKC010000009.1"/>
</dbReference>
<dbReference type="Proteomes" id="UP000282674">
    <property type="component" value="Unassembled WGS sequence"/>
</dbReference>
<dbReference type="Pfam" id="PF04149">
    <property type="entry name" value="DUF397"/>
    <property type="match status" value="1"/>
</dbReference>
<keyword evidence="3" id="KW-1185">Reference proteome</keyword>
<evidence type="ECO:0000313" key="3">
    <source>
        <dbReference type="Proteomes" id="UP000282674"/>
    </source>
</evidence>
<reference evidence="2 3" key="1">
    <citation type="submission" date="2018-10" db="EMBL/GenBank/DDBJ databases">
        <title>Isolation from soil.</title>
        <authorList>
            <person name="Hu J."/>
        </authorList>
    </citation>
    <scope>NUCLEOTIDE SEQUENCE [LARGE SCALE GENOMIC DNA]</scope>
    <source>
        <strain evidence="2 3">NEAU-Ht49</strain>
    </source>
</reference>
<evidence type="ECO:0000259" key="1">
    <source>
        <dbReference type="Pfam" id="PF04149"/>
    </source>
</evidence>
<name>A0A3M2M7Y4_9ACTN</name>
<evidence type="ECO:0000313" key="2">
    <source>
        <dbReference type="EMBL" id="RMI44665.1"/>
    </source>
</evidence>
<gene>
    <name evidence="2" type="ORF">EBO15_11945</name>
</gene>
<dbReference type="InterPro" id="IPR007278">
    <property type="entry name" value="DUF397"/>
</dbReference>
<dbReference type="AlphaFoldDB" id="A0A3M2M7Y4"/>
<sequence>MPQSSFPHANWRTSSYTGEQGACVELASLASTVAVRDTKNRPGPMIQVERAAFAAFVREAKTGKYDL</sequence>
<comment type="caution">
    <text evidence="2">The sequence shown here is derived from an EMBL/GenBank/DDBJ whole genome shotgun (WGS) entry which is preliminary data.</text>
</comment>